<dbReference type="Proteomes" id="UP000242642">
    <property type="component" value="Unassembled WGS sequence"/>
</dbReference>
<evidence type="ECO:0000313" key="1">
    <source>
        <dbReference type="EMBL" id="SET44923.1"/>
    </source>
</evidence>
<dbReference type="EMBL" id="FOHV01000027">
    <property type="protein sequence ID" value="SET44923.1"/>
    <property type="molecule type" value="Genomic_DNA"/>
</dbReference>
<dbReference type="InterPro" id="IPR036271">
    <property type="entry name" value="Tet_transcr_reg_TetR-rel_C_sf"/>
</dbReference>
<dbReference type="Gene3D" id="1.10.357.10">
    <property type="entry name" value="Tetracycline Repressor, domain 2"/>
    <property type="match status" value="1"/>
</dbReference>
<dbReference type="InterPro" id="IPR009057">
    <property type="entry name" value="Homeodomain-like_sf"/>
</dbReference>
<dbReference type="RefSeq" id="WP_093321434.1">
    <property type="nucleotide sequence ID" value="NZ_FOHV01000027.1"/>
</dbReference>
<dbReference type="STRING" id="1123402.SAMN02583745_02394"/>
<accession>A0A1I0EIX8</accession>
<protein>
    <submittedName>
        <fullName evidence="1">TetR/AcrR family transcriptional regulator, mexCD-oprJ operon repressor</fullName>
    </submittedName>
</protein>
<name>A0A1I0EIX8_9GAMM</name>
<dbReference type="OrthoDB" id="8654052at2"/>
<organism evidence="1 2">
    <name type="scientific">Thorsellia anophelis DSM 18579</name>
    <dbReference type="NCBI Taxonomy" id="1123402"/>
    <lineage>
        <taxon>Bacteria</taxon>
        <taxon>Pseudomonadati</taxon>
        <taxon>Pseudomonadota</taxon>
        <taxon>Gammaproteobacteria</taxon>
        <taxon>Enterobacterales</taxon>
        <taxon>Thorselliaceae</taxon>
        <taxon>Thorsellia</taxon>
    </lineage>
</organism>
<dbReference type="SUPFAM" id="SSF46689">
    <property type="entry name" value="Homeodomain-like"/>
    <property type="match status" value="1"/>
</dbReference>
<gene>
    <name evidence="1" type="ORF">SAMN02583745_02394</name>
</gene>
<sequence length="175" mass="20022">MDTKNSEQLKALAGAMIMHPRATLQEIAELVGLSRATLHRTYGTRERINEQIFSLATKTLNELFNDINLEENDIEKTFLGLIELHYEHQTLLRFLCANPTAIDESKFEAYMNWLNRFFIYGQRKGYFKLDLNANVLTEAFVSLLYGLIESAGRGRIAKTNLTEHIAMCFLKGTKA</sequence>
<reference evidence="2" key="1">
    <citation type="submission" date="2016-10" db="EMBL/GenBank/DDBJ databases">
        <authorList>
            <person name="Varghese N."/>
            <person name="Submissions S."/>
        </authorList>
    </citation>
    <scope>NUCLEOTIDE SEQUENCE [LARGE SCALE GENOMIC DNA]</scope>
    <source>
        <strain evidence="2">DSM 18579</strain>
    </source>
</reference>
<proteinExistence type="predicted"/>
<dbReference type="SUPFAM" id="SSF48498">
    <property type="entry name" value="Tetracyclin repressor-like, C-terminal domain"/>
    <property type="match status" value="1"/>
</dbReference>
<keyword evidence="2" id="KW-1185">Reference proteome</keyword>
<dbReference type="AlphaFoldDB" id="A0A1I0EIX8"/>
<evidence type="ECO:0000313" key="2">
    <source>
        <dbReference type="Proteomes" id="UP000242642"/>
    </source>
</evidence>